<comment type="caution">
    <text evidence="5">The sequence shown here is derived from an EMBL/GenBank/DDBJ whole genome shotgun (WGS) entry which is preliminary data.</text>
</comment>
<feature type="compositionally biased region" description="Basic and acidic residues" evidence="4">
    <location>
        <begin position="1"/>
        <end position="25"/>
    </location>
</feature>
<dbReference type="GO" id="GO:0003700">
    <property type="term" value="F:DNA-binding transcription factor activity"/>
    <property type="evidence" value="ECO:0007669"/>
    <property type="project" value="InterPro"/>
</dbReference>
<evidence type="ECO:0000313" key="5">
    <source>
        <dbReference type="EMBL" id="KAG0483098.1"/>
    </source>
</evidence>
<evidence type="ECO:0000313" key="6">
    <source>
        <dbReference type="Proteomes" id="UP000639772"/>
    </source>
</evidence>
<evidence type="ECO:0000256" key="2">
    <source>
        <dbReference type="ARBA" id="ARBA00023015"/>
    </source>
</evidence>
<dbReference type="EMBL" id="JADCNM010000005">
    <property type="protein sequence ID" value="KAG0483098.1"/>
    <property type="molecule type" value="Genomic_DNA"/>
</dbReference>
<feature type="compositionally biased region" description="Basic and acidic residues" evidence="4">
    <location>
        <begin position="367"/>
        <end position="380"/>
    </location>
</feature>
<feature type="region of interest" description="Disordered" evidence="4">
    <location>
        <begin position="359"/>
        <end position="380"/>
    </location>
</feature>
<proteinExistence type="predicted"/>
<dbReference type="PANTHER" id="PTHR33388:SF2">
    <property type="entry name" value="PROTEIN SPOROCYTELESS"/>
    <property type="match status" value="1"/>
</dbReference>
<keyword evidence="2" id="KW-0805">Transcription regulation</keyword>
<dbReference type="Proteomes" id="UP000639772">
    <property type="component" value="Unassembled WGS sequence"/>
</dbReference>
<reference evidence="5 6" key="1">
    <citation type="journal article" date="2020" name="Nat. Food">
        <title>A phased Vanilla planifolia genome enables genetic improvement of flavour and production.</title>
        <authorList>
            <person name="Hasing T."/>
            <person name="Tang H."/>
            <person name="Brym M."/>
            <person name="Khazi F."/>
            <person name="Huang T."/>
            <person name="Chambers A.H."/>
        </authorList>
    </citation>
    <scope>NUCLEOTIDE SEQUENCE [LARGE SCALE GENOMIC DNA]</scope>
    <source>
        <tissue evidence="5">Leaf</tissue>
    </source>
</reference>
<feature type="region of interest" description="Disordered" evidence="4">
    <location>
        <begin position="1"/>
        <end position="31"/>
    </location>
</feature>
<keyword evidence="3" id="KW-0804">Transcription</keyword>
<accession>A0A835V393</accession>
<organism evidence="5 6">
    <name type="scientific">Vanilla planifolia</name>
    <name type="common">Vanilla</name>
    <dbReference type="NCBI Taxonomy" id="51239"/>
    <lineage>
        <taxon>Eukaryota</taxon>
        <taxon>Viridiplantae</taxon>
        <taxon>Streptophyta</taxon>
        <taxon>Embryophyta</taxon>
        <taxon>Tracheophyta</taxon>
        <taxon>Spermatophyta</taxon>
        <taxon>Magnoliopsida</taxon>
        <taxon>Liliopsida</taxon>
        <taxon>Asparagales</taxon>
        <taxon>Orchidaceae</taxon>
        <taxon>Vanilloideae</taxon>
        <taxon>Vanilleae</taxon>
        <taxon>Vanilla</taxon>
    </lineage>
</organism>
<dbReference type="PANTHER" id="PTHR33388">
    <property type="entry name" value="OS01G0212500 PROTEIN"/>
    <property type="match status" value="1"/>
</dbReference>
<evidence type="ECO:0000256" key="3">
    <source>
        <dbReference type="ARBA" id="ARBA00023163"/>
    </source>
</evidence>
<gene>
    <name evidence="5" type="ORF">HPP92_011182</name>
</gene>
<evidence type="ECO:0000256" key="4">
    <source>
        <dbReference type="SAM" id="MobiDB-lite"/>
    </source>
</evidence>
<sequence length="380" mass="41672">MTQQEHPREETKREPSKKAKTDKVPQRGPSIAVLENLRREENLKRAVGAVGLNGGPSSEPSAAGVVLHSPIPQQSPAFPLLPMSSSTGSYPVDFALPRPSLVDSISVGSNDGSMPLVWRSLYEDFSFSPNSHFPPLLDKMQAQQMTQYMTQHKLQQPLVGAETMNSITQMTSGDCHQMELELPSSQSQYGTANASSWADQQMMMHKMVGMDGSWPFHVDGANALLATIPVRQPVRYPRCNSIVTSGMEQSGSDLSGEAAWSSSKVRVNPFTCHEMKRNVVNQQVASSTIHSSLFSMADTSLASRSSWPVNAMPIRQPSFNLTQKKETRDRTGIKASKASIPLESQVFYNFMGLPDDAFDANVTSKPSEPKEEGTDLDLKL</sequence>
<protein>
    <submittedName>
        <fullName evidence="5">Uncharacterized protein</fullName>
    </submittedName>
</protein>
<dbReference type="InterPro" id="IPR040356">
    <property type="entry name" value="SPEAR"/>
</dbReference>
<evidence type="ECO:0000256" key="1">
    <source>
        <dbReference type="ARBA" id="ARBA00022491"/>
    </source>
</evidence>
<name>A0A835V393_VANPL</name>
<keyword evidence="1" id="KW-0678">Repressor</keyword>
<dbReference type="AlphaFoldDB" id="A0A835V393"/>